<keyword evidence="2 6" id="KW-0812">Transmembrane</keyword>
<evidence type="ECO:0000259" key="7">
    <source>
        <dbReference type="Pfam" id="PF01061"/>
    </source>
</evidence>
<dbReference type="Proteomes" id="UP000198282">
    <property type="component" value="Unassembled WGS sequence"/>
</dbReference>
<feature type="region of interest" description="Disordered" evidence="5">
    <location>
        <begin position="198"/>
        <end position="226"/>
    </location>
</feature>
<evidence type="ECO:0000256" key="4">
    <source>
        <dbReference type="ARBA" id="ARBA00023136"/>
    </source>
</evidence>
<keyword evidence="4 6" id="KW-0472">Membrane</keyword>
<evidence type="ECO:0000256" key="3">
    <source>
        <dbReference type="ARBA" id="ARBA00022989"/>
    </source>
</evidence>
<feature type="transmembrane region" description="Helical" evidence="6">
    <location>
        <begin position="113"/>
        <end position="131"/>
    </location>
</feature>
<dbReference type="InterPro" id="IPR013525">
    <property type="entry name" value="ABC2_TM"/>
</dbReference>
<dbReference type="GO" id="GO:0016020">
    <property type="term" value="C:membrane"/>
    <property type="evidence" value="ECO:0007669"/>
    <property type="project" value="UniProtKB-SubCell"/>
</dbReference>
<evidence type="ECO:0000313" key="9">
    <source>
        <dbReference type="Proteomes" id="UP000198282"/>
    </source>
</evidence>
<dbReference type="Pfam" id="PF01061">
    <property type="entry name" value="ABC2_membrane"/>
    <property type="match status" value="1"/>
</dbReference>
<keyword evidence="3 6" id="KW-1133">Transmembrane helix</keyword>
<dbReference type="PANTHER" id="PTHR43229">
    <property type="entry name" value="NODULATION PROTEIN J"/>
    <property type="match status" value="1"/>
</dbReference>
<feature type="compositionally biased region" description="Basic residues" evidence="5">
    <location>
        <begin position="217"/>
        <end position="226"/>
    </location>
</feature>
<comment type="subcellular location">
    <subcellularLocation>
        <location evidence="1">Membrane</location>
        <topology evidence="1">Multi-pass membrane protein</topology>
    </subcellularLocation>
</comment>
<organism evidence="8 9">
    <name type="scientific">Streptosporangium subroseum</name>
    <dbReference type="NCBI Taxonomy" id="106412"/>
    <lineage>
        <taxon>Bacteria</taxon>
        <taxon>Bacillati</taxon>
        <taxon>Actinomycetota</taxon>
        <taxon>Actinomycetes</taxon>
        <taxon>Streptosporangiales</taxon>
        <taxon>Streptosporangiaceae</taxon>
        <taxon>Streptosporangium</taxon>
    </lineage>
</organism>
<name>A0A239LPM4_9ACTN</name>
<evidence type="ECO:0000313" key="8">
    <source>
        <dbReference type="EMBL" id="SNT31594.1"/>
    </source>
</evidence>
<feature type="transmembrane region" description="Helical" evidence="6">
    <location>
        <begin position="143"/>
        <end position="165"/>
    </location>
</feature>
<evidence type="ECO:0000256" key="5">
    <source>
        <dbReference type="SAM" id="MobiDB-lite"/>
    </source>
</evidence>
<feature type="compositionally biased region" description="Basic and acidic residues" evidence="5">
    <location>
        <begin position="199"/>
        <end position="209"/>
    </location>
</feature>
<protein>
    <submittedName>
        <fullName evidence="8">ABC-2 type transporter</fullName>
    </submittedName>
</protein>
<gene>
    <name evidence="8" type="ORF">SAMN05216276_103410</name>
</gene>
<accession>A0A239LPM4</accession>
<keyword evidence="9" id="KW-1185">Reference proteome</keyword>
<feature type="domain" description="ABC-2 type transporter transmembrane" evidence="7">
    <location>
        <begin position="13"/>
        <end position="192"/>
    </location>
</feature>
<dbReference type="EMBL" id="FZOD01000034">
    <property type="protein sequence ID" value="SNT31594.1"/>
    <property type="molecule type" value="Genomic_DNA"/>
</dbReference>
<dbReference type="AlphaFoldDB" id="A0A239LPM4"/>
<feature type="transmembrane region" description="Helical" evidence="6">
    <location>
        <begin position="171"/>
        <end position="191"/>
    </location>
</feature>
<feature type="transmembrane region" description="Helical" evidence="6">
    <location>
        <begin position="28"/>
        <end position="49"/>
    </location>
</feature>
<feature type="transmembrane region" description="Helical" evidence="6">
    <location>
        <begin position="61"/>
        <end position="82"/>
    </location>
</feature>
<evidence type="ECO:0000256" key="1">
    <source>
        <dbReference type="ARBA" id="ARBA00004141"/>
    </source>
</evidence>
<dbReference type="GO" id="GO:0140359">
    <property type="term" value="F:ABC-type transporter activity"/>
    <property type="evidence" value="ECO:0007669"/>
    <property type="project" value="InterPro"/>
</dbReference>
<dbReference type="InterPro" id="IPR051784">
    <property type="entry name" value="Nod_factor_ABC_transporter"/>
</dbReference>
<evidence type="ECO:0000256" key="2">
    <source>
        <dbReference type="ARBA" id="ARBA00022692"/>
    </source>
</evidence>
<feature type="region of interest" description="Disordered" evidence="5">
    <location>
        <begin position="255"/>
        <end position="274"/>
    </location>
</feature>
<reference evidence="8 9" key="1">
    <citation type="submission" date="2017-06" db="EMBL/GenBank/DDBJ databases">
        <authorList>
            <person name="Kim H.J."/>
            <person name="Triplett B.A."/>
        </authorList>
    </citation>
    <scope>NUCLEOTIDE SEQUENCE [LARGE SCALE GENOMIC DNA]</scope>
    <source>
        <strain evidence="8 9">CGMCC 4.2132</strain>
    </source>
</reference>
<sequence length="274" mass="29390">MNTLRMALADSMTITKRNALKIKRAPDMLGGVVLLPIVLVLLFAYVFGSMIELPGMSYTEYLLPGIFVMTITTSAQITGYALTLDLQKGIFDRFRTLPMSPSAVLTGQTFSDLITNVTSIVTMALVGLLVGWRIHTSPLEAALGFLGLLLFAYAFSWVTATVALALRTPEVFNGVATIVSLPLIFLSNAFVDSAPARATEGDRRMEPDLHAPPGHARAVRQHQPGHARARRLAAAARGASVDTVVARAPGRVRAAGHAAVQESRQSVNPREAGE</sequence>
<evidence type="ECO:0000256" key="6">
    <source>
        <dbReference type="SAM" id="Phobius"/>
    </source>
</evidence>
<proteinExistence type="predicted"/>
<dbReference type="RefSeq" id="WP_245878615.1">
    <property type="nucleotide sequence ID" value="NZ_FZOD01000034.1"/>
</dbReference>
<dbReference type="PANTHER" id="PTHR43229:SF2">
    <property type="entry name" value="NODULATION PROTEIN J"/>
    <property type="match status" value="1"/>
</dbReference>